<dbReference type="GO" id="GO:0005737">
    <property type="term" value="C:cytoplasm"/>
    <property type="evidence" value="ECO:0007669"/>
    <property type="project" value="UniProtKB-ARBA"/>
</dbReference>
<evidence type="ECO:0000256" key="1">
    <source>
        <dbReference type="ARBA" id="ARBA00022714"/>
    </source>
</evidence>
<sequence>MNMEKPVIGKKEPIAVEVKKGETYYWCSCGKSSKQPFCDGSHQGTSFTPLAFTAEKDETAYLCACKCTKNPPFCDGTHKSL</sequence>
<dbReference type="InterPro" id="IPR052950">
    <property type="entry name" value="CISD"/>
</dbReference>
<dbReference type="InterPro" id="IPR018967">
    <property type="entry name" value="FeS-contain_CDGSH-typ"/>
</dbReference>
<dbReference type="InterPro" id="IPR042216">
    <property type="entry name" value="MitoNEET_CISD"/>
</dbReference>
<keyword evidence="2" id="KW-0479">Metal-binding</keyword>
<feature type="domain" description="Iron-binding zinc finger CDGSH type" evidence="5">
    <location>
        <begin position="49"/>
        <end position="80"/>
    </location>
</feature>
<keyword evidence="1" id="KW-0001">2Fe-2S</keyword>
<dbReference type="SMART" id="SM00704">
    <property type="entry name" value="ZnF_CDGSH"/>
    <property type="match status" value="2"/>
</dbReference>
<organism evidence="6 7">
    <name type="scientific">Anaerosporomusa subterranea</name>
    <dbReference type="NCBI Taxonomy" id="1794912"/>
    <lineage>
        <taxon>Bacteria</taxon>
        <taxon>Bacillati</taxon>
        <taxon>Bacillota</taxon>
        <taxon>Negativicutes</taxon>
        <taxon>Acetonemataceae</taxon>
        <taxon>Anaerosporomusa</taxon>
    </lineage>
</organism>
<dbReference type="PANTHER" id="PTHR46491:SF3">
    <property type="entry name" value="CDGSH IRON-SULFUR DOMAIN-CONTAINING PROTEIN 3, MITOCHONDRIAL"/>
    <property type="match status" value="1"/>
</dbReference>
<evidence type="ECO:0000259" key="5">
    <source>
        <dbReference type="SMART" id="SM00704"/>
    </source>
</evidence>
<evidence type="ECO:0000313" key="6">
    <source>
        <dbReference type="EMBL" id="KYZ77754.1"/>
    </source>
</evidence>
<dbReference type="EMBL" id="LSGP01000008">
    <property type="protein sequence ID" value="KYZ77754.1"/>
    <property type="molecule type" value="Genomic_DNA"/>
</dbReference>
<evidence type="ECO:0000256" key="4">
    <source>
        <dbReference type="ARBA" id="ARBA00023014"/>
    </source>
</evidence>
<reference evidence="6 7" key="1">
    <citation type="submission" date="2016-02" db="EMBL/GenBank/DDBJ databases">
        <title>Anaerosporomusa subterraneum gen. nov., sp. nov., a spore-forming obligate anaerobe isolated from saprolite.</title>
        <authorList>
            <person name="Choi J.K."/>
            <person name="Shah M."/>
            <person name="Yee N."/>
        </authorList>
    </citation>
    <scope>NUCLEOTIDE SEQUENCE [LARGE SCALE GENOMIC DNA]</scope>
    <source>
        <strain evidence="6 7">RU4</strain>
    </source>
</reference>
<proteinExistence type="predicted"/>
<dbReference type="PANTHER" id="PTHR46491">
    <property type="entry name" value="CDGSH IRON SULFUR DOMAIN PROTEIN HOMOLOG"/>
    <property type="match status" value="1"/>
</dbReference>
<evidence type="ECO:0000256" key="2">
    <source>
        <dbReference type="ARBA" id="ARBA00022723"/>
    </source>
</evidence>
<dbReference type="Proteomes" id="UP000076268">
    <property type="component" value="Unassembled WGS sequence"/>
</dbReference>
<evidence type="ECO:0000256" key="3">
    <source>
        <dbReference type="ARBA" id="ARBA00023004"/>
    </source>
</evidence>
<evidence type="ECO:0000313" key="7">
    <source>
        <dbReference type="Proteomes" id="UP000076268"/>
    </source>
</evidence>
<keyword evidence="3" id="KW-0408">Iron</keyword>
<keyword evidence="4" id="KW-0411">Iron-sulfur</keyword>
<dbReference type="STRING" id="1794912.AXX12_17960"/>
<keyword evidence="7" id="KW-1185">Reference proteome</keyword>
<name>A0A154BUQ3_ANASB</name>
<comment type="caution">
    <text evidence="6">The sequence shown here is derived from an EMBL/GenBank/DDBJ whole genome shotgun (WGS) entry which is preliminary data.</text>
</comment>
<gene>
    <name evidence="6" type="ORF">AXX12_17960</name>
</gene>
<feature type="domain" description="Iron-binding zinc finger CDGSH type" evidence="5">
    <location>
        <begin position="11"/>
        <end position="48"/>
    </location>
</feature>
<dbReference type="Gene3D" id="3.40.5.90">
    <property type="entry name" value="CDGSH iron-sulfur domain, mitoNEET-type"/>
    <property type="match status" value="2"/>
</dbReference>
<accession>A0A154BUQ3</accession>
<dbReference type="AlphaFoldDB" id="A0A154BUQ3"/>
<dbReference type="GO" id="GO:0046872">
    <property type="term" value="F:metal ion binding"/>
    <property type="evidence" value="ECO:0007669"/>
    <property type="project" value="UniProtKB-KW"/>
</dbReference>
<protein>
    <submittedName>
        <fullName evidence="6">Iron-binding protein</fullName>
    </submittedName>
</protein>
<dbReference type="GO" id="GO:0051537">
    <property type="term" value="F:2 iron, 2 sulfur cluster binding"/>
    <property type="evidence" value="ECO:0007669"/>
    <property type="project" value="UniProtKB-KW"/>
</dbReference>
<dbReference type="Pfam" id="PF09360">
    <property type="entry name" value="zf-CDGSH"/>
    <property type="match status" value="2"/>
</dbReference>